<name>A0ABT5UCM8_9GAMM</name>
<dbReference type="Proteomes" id="UP001528823">
    <property type="component" value="Unassembled WGS sequence"/>
</dbReference>
<feature type="domain" description="Solute-binding protein family 3/N-terminal" evidence="3">
    <location>
        <begin position="42"/>
        <end position="208"/>
    </location>
</feature>
<comment type="caution">
    <text evidence="4">The sequence shown here is derived from an EMBL/GenBank/DDBJ whole genome shotgun (WGS) entry which is preliminary data.</text>
</comment>
<evidence type="ECO:0000313" key="4">
    <source>
        <dbReference type="EMBL" id="MDE1464135.1"/>
    </source>
</evidence>
<dbReference type="PANTHER" id="PTHR35936">
    <property type="entry name" value="MEMBRANE-BOUND LYTIC MUREIN TRANSGLYCOSYLASE F"/>
    <property type="match status" value="1"/>
</dbReference>
<dbReference type="InterPro" id="IPR001638">
    <property type="entry name" value="Solute-binding_3/MltF_N"/>
</dbReference>
<dbReference type="EMBL" id="JAPMOU010000029">
    <property type="protein sequence ID" value="MDE1464135.1"/>
    <property type="molecule type" value="Genomic_DNA"/>
</dbReference>
<keyword evidence="2" id="KW-0732">Signal</keyword>
<dbReference type="Gene3D" id="3.40.190.10">
    <property type="entry name" value="Periplasmic binding protein-like II"/>
    <property type="match status" value="2"/>
</dbReference>
<proteinExistence type="inferred from homology"/>
<evidence type="ECO:0000313" key="5">
    <source>
        <dbReference type="Proteomes" id="UP001528823"/>
    </source>
</evidence>
<protein>
    <submittedName>
        <fullName evidence="4">Transporter substrate-binding domain-containing protein</fullName>
    </submittedName>
</protein>
<gene>
    <name evidence="4" type="ORF">ORQ98_19445</name>
</gene>
<accession>A0ABT5UCM8</accession>
<keyword evidence="5" id="KW-1185">Reference proteome</keyword>
<evidence type="ECO:0000256" key="1">
    <source>
        <dbReference type="ARBA" id="ARBA00010333"/>
    </source>
</evidence>
<dbReference type="SUPFAM" id="SSF53850">
    <property type="entry name" value="Periplasmic binding protein-like II"/>
    <property type="match status" value="1"/>
</dbReference>
<comment type="similarity">
    <text evidence="1">Belongs to the bacterial solute-binding protein 3 family.</text>
</comment>
<sequence>MLLKKYLIIYAVTVNVFASEMKSVLVGVDEWAPFVGQGLPENGIISKTVKSAFATKGVKVDFQWLPWKRVMFMTSKGDLDATPGWSRNKDREKKFLFSEQPILTESAHLFYKKGRTITWNEIADLKKYRFVGILGYNYQYLEDEGITIERVKTEKQALNMIVSSRADIFEANLKVGIDAINSTLDKSKQGEIEVSNKPSKVFHYYVLFPKTERGQEVKQIFDEGFKAIQH</sequence>
<dbReference type="PANTHER" id="PTHR35936:SF25">
    <property type="entry name" value="ABC TRANSPORTER SUBSTRATE-BINDING PROTEIN"/>
    <property type="match status" value="1"/>
</dbReference>
<dbReference type="Pfam" id="PF00497">
    <property type="entry name" value="SBP_bac_3"/>
    <property type="match status" value="1"/>
</dbReference>
<dbReference type="RefSeq" id="WP_274690466.1">
    <property type="nucleotide sequence ID" value="NZ_JAPMOU010000029.1"/>
</dbReference>
<evidence type="ECO:0000256" key="2">
    <source>
        <dbReference type="ARBA" id="ARBA00022729"/>
    </source>
</evidence>
<evidence type="ECO:0000259" key="3">
    <source>
        <dbReference type="Pfam" id="PF00497"/>
    </source>
</evidence>
<reference evidence="4 5" key="1">
    <citation type="submission" date="2022-11" db="EMBL/GenBank/DDBJ databases">
        <title>Spartinivicinus poritis sp. nov., isolated from scleractinian coral Porites lutea.</title>
        <authorList>
            <person name="Zhang G."/>
            <person name="Cai L."/>
            <person name="Wei Q."/>
        </authorList>
    </citation>
    <scope>NUCLEOTIDE SEQUENCE [LARGE SCALE GENOMIC DNA]</scope>
    <source>
        <strain evidence="4 5">A2-2</strain>
    </source>
</reference>
<organism evidence="4 5">
    <name type="scientific">Spartinivicinus poritis</name>
    <dbReference type="NCBI Taxonomy" id="2994640"/>
    <lineage>
        <taxon>Bacteria</taxon>
        <taxon>Pseudomonadati</taxon>
        <taxon>Pseudomonadota</taxon>
        <taxon>Gammaproteobacteria</taxon>
        <taxon>Oceanospirillales</taxon>
        <taxon>Zooshikellaceae</taxon>
        <taxon>Spartinivicinus</taxon>
    </lineage>
</organism>